<keyword evidence="2" id="KW-0732">Signal</keyword>
<evidence type="ECO:0000313" key="4">
    <source>
        <dbReference type="Proteomes" id="UP000429484"/>
    </source>
</evidence>
<gene>
    <name evidence="3" type="ORF">GHK53_09080</name>
</gene>
<comment type="caution">
    <text evidence="3">The sequence shown here is derived from an EMBL/GenBank/DDBJ whole genome shotgun (WGS) entry which is preliminary data.</text>
</comment>
<dbReference type="Proteomes" id="UP000429484">
    <property type="component" value="Unassembled WGS sequence"/>
</dbReference>
<proteinExistence type="predicted"/>
<dbReference type="RefSeq" id="WP_028006219.1">
    <property type="nucleotide sequence ID" value="NZ_CP021802.1"/>
</dbReference>
<dbReference type="EMBL" id="WISR01000098">
    <property type="protein sequence ID" value="MQW32951.1"/>
    <property type="molecule type" value="Genomic_DNA"/>
</dbReference>
<evidence type="ECO:0000256" key="1">
    <source>
        <dbReference type="SAM" id="MobiDB-lite"/>
    </source>
</evidence>
<reference evidence="3 4" key="1">
    <citation type="journal article" date="2013" name="Genome Biol.">
        <title>Comparative genomics of the core and accessory genomes of 48 Sinorhizobium strains comprising five genospecies.</title>
        <authorList>
            <person name="Sugawara M."/>
            <person name="Epstein B."/>
            <person name="Badgley B.D."/>
            <person name="Unno T."/>
            <person name="Xu L."/>
            <person name="Reese J."/>
            <person name="Gyaneshwar P."/>
            <person name="Denny R."/>
            <person name="Mudge J."/>
            <person name="Bharti A.K."/>
            <person name="Farmer A.D."/>
            <person name="May G.D."/>
            <person name="Woodward J.E."/>
            <person name="Medigue C."/>
            <person name="Vallenet D."/>
            <person name="Lajus A."/>
            <person name="Rouy Z."/>
            <person name="Martinez-Vaz B."/>
            <person name="Tiffin P."/>
            <person name="Young N.D."/>
            <person name="Sadowsky M.J."/>
        </authorList>
    </citation>
    <scope>NUCLEOTIDE SEQUENCE [LARGE SCALE GENOMIC DNA]</scope>
    <source>
        <strain evidence="3 4">N6B1</strain>
    </source>
</reference>
<evidence type="ECO:0000256" key="2">
    <source>
        <dbReference type="SAM" id="SignalP"/>
    </source>
</evidence>
<organism evidence="3 4">
    <name type="scientific">Rhizobium meliloti</name>
    <name type="common">Ensifer meliloti</name>
    <name type="synonym">Sinorhizobium meliloti</name>
    <dbReference type="NCBI Taxonomy" id="382"/>
    <lineage>
        <taxon>Bacteria</taxon>
        <taxon>Pseudomonadati</taxon>
        <taxon>Pseudomonadota</taxon>
        <taxon>Alphaproteobacteria</taxon>
        <taxon>Hyphomicrobiales</taxon>
        <taxon>Rhizobiaceae</taxon>
        <taxon>Sinorhizobium/Ensifer group</taxon>
        <taxon>Sinorhizobium</taxon>
    </lineage>
</organism>
<name>A0AAW9TJJ0_RHIML</name>
<feature type="region of interest" description="Disordered" evidence="1">
    <location>
        <begin position="45"/>
        <end position="137"/>
    </location>
</feature>
<feature type="signal peptide" evidence="2">
    <location>
        <begin position="1"/>
        <end position="24"/>
    </location>
</feature>
<evidence type="ECO:0000313" key="3">
    <source>
        <dbReference type="EMBL" id="MQW32951.1"/>
    </source>
</evidence>
<sequence length="247" mass="24852">MPVSKFVGRGLIALALAGAPLAGIAPGISDIAFAKGGNGNGGGNGGGSGGGSGGGNGGGHGKSGNHGNSGSHAKARSDSGRSGGERAGTPRFLQDLFKHGRKSERAATGKSGKSGKVVKARATKTAVPTPKPKNSQAEAAKLSSLGRNYHAYLNSNDPRMAAISAYAIAYAEFEAEFGSDVIPTDPALSDEALREAIASFTNGGEVTDATLEDVKETLGVGTPVGKIDDIREHILDTTPDEDIALEN</sequence>
<feature type="chain" id="PRO_5043903369" evidence="2">
    <location>
        <begin position="25"/>
        <end position="247"/>
    </location>
</feature>
<protein>
    <submittedName>
        <fullName evidence="3">Uncharacterized protein</fullName>
    </submittedName>
</protein>
<accession>A0AAW9TJJ0</accession>
<feature type="compositionally biased region" description="Gly residues" evidence="1">
    <location>
        <begin position="45"/>
        <end position="64"/>
    </location>
</feature>
<dbReference type="AlphaFoldDB" id="A0AAW9TJJ0"/>